<accession>A0A918LB32</accession>
<sequence>MTGGDGRGGGPHGDERGGDLHGGEGAGVPAAAAGASPPPGPACPDCHHTREHLTGCALAALPVRDAAALGHDAALEFLRARADGDYPLAPPAPAPPAHRLRPPPPAPACPACHHTHTHAPGCPLTPLPVADAAALGHDTALAQVRARDTGYGAPPPPAPACPTCHHTHTHAPGCPLTPLPVADAAALGHGGEGFGPQPGSAPPPADACPACHHTRRHQRGCVLEPLPVRDTAVLGYDAALDRVHALRAAPPATGAPPPADACPGCHHTRRHAPGCELAALTVAEAAVLGLRAARDLLRVRAADGTGAPPPAPRGIRGWLRRRRR</sequence>
<feature type="compositionally biased region" description="Gly residues" evidence="1">
    <location>
        <begin position="1"/>
        <end position="11"/>
    </location>
</feature>
<feature type="region of interest" description="Disordered" evidence="1">
    <location>
        <begin position="302"/>
        <end position="324"/>
    </location>
</feature>
<feature type="region of interest" description="Disordered" evidence="1">
    <location>
        <begin position="1"/>
        <end position="46"/>
    </location>
</feature>
<name>A0A918LB32_STRGD</name>
<evidence type="ECO:0000313" key="3">
    <source>
        <dbReference type="Proteomes" id="UP000653493"/>
    </source>
</evidence>
<dbReference type="InterPro" id="IPR036280">
    <property type="entry name" value="Multihaem_cyt_sf"/>
</dbReference>
<protein>
    <submittedName>
        <fullName evidence="2">Uncharacterized protein</fullName>
    </submittedName>
</protein>
<organism evidence="2 3">
    <name type="scientific">Streptomyces griseoviridis</name>
    <dbReference type="NCBI Taxonomy" id="45398"/>
    <lineage>
        <taxon>Bacteria</taxon>
        <taxon>Bacillati</taxon>
        <taxon>Actinomycetota</taxon>
        <taxon>Actinomycetes</taxon>
        <taxon>Kitasatosporales</taxon>
        <taxon>Streptomycetaceae</taxon>
        <taxon>Streptomyces</taxon>
    </lineage>
</organism>
<proteinExistence type="predicted"/>
<evidence type="ECO:0000256" key="1">
    <source>
        <dbReference type="SAM" id="MobiDB-lite"/>
    </source>
</evidence>
<reference evidence="2" key="2">
    <citation type="submission" date="2020-09" db="EMBL/GenBank/DDBJ databases">
        <authorList>
            <person name="Sun Q."/>
            <person name="Ohkuma M."/>
        </authorList>
    </citation>
    <scope>NUCLEOTIDE SEQUENCE</scope>
    <source>
        <strain evidence="2">JCM 4234</strain>
    </source>
</reference>
<dbReference type="Proteomes" id="UP000653493">
    <property type="component" value="Unassembled WGS sequence"/>
</dbReference>
<keyword evidence="3" id="KW-1185">Reference proteome</keyword>
<dbReference type="SUPFAM" id="SSF48695">
    <property type="entry name" value="Multiheme cytochromes"/>
    <property type="match status" value="1"/>
</dbReference>
<evidence type="ECO:0000313" key="2">
    <source>
        <dbReference type="EMBL" id="GGS25251.1"/>
    </source>
</evidence>
<dbReference type="AlphaFoldDB" id="A0A918LB32"/>
<dbReference type="EMBL" id="BMSL01000002">
    <property type="protein sequence ID" value="GGS25251.1"/>
    <property type="molecule type" value="Genomic_DNA"/>
</dbReference>
<comment type="caution">
    <text evidence="2">The sequence shown here is derived from an EMBL/GenBank/DDBJ whole genome shotgun (WGS) entry which is preliminary data.</text>
</comment>
<reference evidence="2" key="1">
    <citation type="journal article" date="2014" name="Int. J. Syst. Evol. Microbiol.">
        <title>Complete genome sequence of Corynebacterium casei LMG S-19264T (=DSM 44701T), isolated from a smear-ripened cheese.</title>
        <authorList>
            <consortium name="US DOE Joint Genome Institute (JGI-PGF)"/>
            <person name="Walter F."/>
            <person name="Albersmeier A."/>
            <person name="Kalinowski J."/>
            <person name="Ruckert C."/>
        </authorList>
    </citation>
    <scope>NUCLEOTIDE SEQUENCE</scope>
    <source>
        <strain evidence="2">JCM 4234</strain>
    </source>
</reference>
<feature type="compositionally biased region" description="Basic and acidic residues" evidence="1">
    <location>
        <begin position="12"/>
        <end position="22"/>
    </location>
</feature>
<gene>
    <name evidence="2" type="ORF">GCM10010238_11890</name>
</gene>